<feature type="binding site" evidence="6">
    <location>
        <position position="91"/>
    </location>
    <ligand>
        <name>S-adenosyl-L-methionine</name>
        <dbReference type="ChEBI" id="CHEBI:59789"/>
    </ligand>
</feature>
<dbReference type="PANTHER" id="PTHR31760">
    <property type="entry name" value="S-ADENOSYL-L-METHIONINE-DEPENDENT METHYLTRANSFERASES SUPERFAMILY PROTEIN"/>
    <property type="match status" value="1"/>
</dbReference>
<evidence type="ECO:0000256" key="1">
    <source>
        <dbReference type="ARBA" id="ARBA00022490"/>
    </source>
</evidence>
<dbReference type="Gene3D" id="3.40.50.150">
    <property type="entry name" value="Vaccinia Virus protein VP39"/>
    <property type="match status" value="1"/>
</dbReference>
<dbReference type="CDD" id="cd02440">
    <property type="entry name" value="AdoMet_MTases"/>
    <property type="match status" value="1"/>
</dbReference>
<comment type="function">
    <text evidence="6">Specifically methylates the N7 position of a guanine in 16S rRNA.</text>
</comment>
<comment type="similarity">
    <text evidence="6">Belongs to the methyltransferase superfamily. RNA methyltransferase RsmG family.</text>
</comment>
<accession>C2EU15</accession>
<dbReference type="NCBIfam" id="TIGR00138">
    <property type="entry name" value="rsmG_gidB"/>
    <property type="match status" value="1"/>
</dbReference>
<keyword evidence="3 6" id="KW-0489">Methyltransferase</keyword>
<comment type="subcellular location">
    <subcellularLocation>
        <location evidence="6">Cytoplasm</location>
    </subcellularLocation>
</comment>
<dbReference type="EC" id="2.1.1.-" evidence="6"/>
<keyword evidence="1 6" id="KW-0963">Cytoplasm</keyword>
<dbReference type="GO" id="GO:0070043">
    <property type="term" value="F:rRNA (guanine-N7-)-methyltransferase activity"/>
    <property type="evidence" value="ECO:0007669"/>
    <property type="project" value="UniProtKB-UniRule"/>
</dbReference>
<dbReference type="SUPFAM" id="SSF53335">
    <property type="entry name" value="S-adenosyl-L-methionine-dependent methyltransferases"/>
    <property type="match status" value="1"/>
</dbReference>
<evidence type="ECO:0000313" key="7">
    <source>
        <dbReference type="EMBL" id="EEJ40547.1"/>
    </source>
</evidence>
<dbReference type="STRING" id="1423814.HMPREF0549_0951"/>
<name>C2EU15_9LACO</name>
<comment type="caution">
    <text evidence="6">Lacks conserved residue(s) required for the propagation of feature annotation.</text>
</comment>
<dbReference type="Pfam" id="PF02527">
    <property type="entry name" value="GidB"/>
    <property type="match status" value="1"/>
</dbReference>
<sequence length="253" mass="28080">MKQNCFTKGEAKMNPEQFQQALAERGINLSDAQMKQFAEYYDLLVATNEHVNLTRITEKKEVYLKHFFDSISGVFAEPKLMTDELTLCDIGAGAGFPSIPIKIAFPQLKVTIVDSLNKRIIFLQELVDQLGLSDVTLVHDRAETFSAKRSDHREQYDIVTARAVARLAVLSELCLPAAKVGGEFIAYKASAAPEEIQQGGTAIKKLGGQIRKTVKLELPGTDEERNIVVIDKVAATPKKFPRRPGLPNKKPIQ</sequence>
<dbReference type="AlphaFoldDB" id="C2EU15"/>
<dbReference type="InterPro" id="IPR029063">
    <property type="entry name" value="SAM-dependent_MTases_sf"/>
</dbReference>
<feature type="binding site" evidence="6">
    <location>
        <position position="96"/>
    </location>
    <ligand>
        <name>S-adenosyl-L-methionine</name>
        <dbReference type="ChEBI" id="CHEBI:59789"/>
    </ligand>
</feature>
<reference evidence="7 8" key="1">
    <citation type="submission" date="2009-01" db="EMBL/GenBank/DDBJ databases">
        <authorList>
            <person name="Qin X."/>
            <person name="Bachman B."/>
            <person name="Battles P."/>
            <person name="Bell A."/>
            <person name="Bess C."/>
            <person name="Bickham C."/>
            <person name="Chaboub L."/>
            <person name="Chen D."/>
            <person name="Coyle M."/>
            <person name="Deiros D.R."/>
            <person name="Dinh H."/>
            <person name="Forbes L."/>
            <person name="Fowler G."/>
            <person name="Francisco L."/>
            <person name="Fu Q."/>
            <person name="Gubbala S."/>
            <person name="Hale W."/>
            <person name="Han Y."/>
            <person name="Hemphill L."/>
            <person name="Highlander S.K."/>
            <person name="Hirani K."/>
            <person name="Hogues M."/>
            <person name="Jackson L."/>
            <person name="Jakkamsetti A."/>
            <person name="Javaid M."/>
            <person name="Jiang H."/>
            <person name="Korchina V."/>
            <person name="Kovar C."/>
            <person name="Lara F."/>
            <person name="Lee S."/>
            <person name="Mata R."/>
            <person name="Mathew T."/>
            <person name="Moen C."/>
            <person name="Morales K."/>
            <person name="Munidasa M."/>
            <person name="Nazareth L."/>
            <person name="Ngo R."/>
            <person name="Nguyen L."/>
            <person name="Okwuonu G."/>
            <person name="Ongeri F."/>
            <person name="Patil S."/>
            <person name="Petrosino J."/>
            <person name="Pham C."/>
            <person name="Pham P."/>
            <person name="Pu L.-L."/>
            <person name="Puazo M."/>
            <person name="Raj R."/>
            <person name="Reid J."/>
            <person name="Rouhana J."/>
            <person name="Saada N."/>
            <person name="Shang Y."/>
            <person name="Simmons D."/>
            <person name="Thornton R."/>
            <person name="Warren J."/>
            <person name="Weissenberger G."/>
            <person name="Zhang J."/>
            <person name="Zhang L."/>
            <person name="Zhou C."/>
            <person name="Zhu D."/>
            <person name="Muzny D."/>
            <person name="Worley K."/>
            <person name="Gibbs R."/>
        </authorList>
    </citation>
    <scope>NUCLEOTIDE SEQUENCE [LARGE SCALE GENOMIC DNA]</scope>
    <source>
        <strain evidence="7 8">ATCC 49540</strain>
    </source>
</reference>
<evidence type="ECO:0000256" key="3">
    <source>
        <dbReference type="ARBA" id="ARBA00022603"/>
    </source>
</evidence>
<organism evidence="7 8">
    <name type="scientific">Limosilactobacillus vaginalis DSM 5837 = ATCC 49540</name>
    <dbReference type="NCBI Taxonomy" id="1423814"/>
    <lineage>
        <taxon>Bacteria</taxon>
        <taxon>Bacillati</taxon>
        <taxon>Bacillota</taxon>
        <taxon>Bacilli</taxon>
        <taxon>Lactobacillales</taxon>
        <taxon>Lactobacillaceae</taxon>
        <taxon>Limosilactobacillus</taxon>
    </lineage>
</organism>
<keyword evidence="2 6" id="KW-0698">rRNA processing</keyword>
<evidence type="ECO:0000256" key="4">
    <source>
        <dbReference type="ARBA" id="ARBA00022679"/>
    </source>
</evidence>
<dbReference type="GO" id="GO:0005829">
    <property type="term" value="C:cytosol"/>
    <property type="evidence" value="ECO:0007669"/>
    <property type="project" value="TreeGrafter"/>
</dbReference>
<dbReference type="PIRSF" id="PIRSF003078">
    <property type="entry name" value="GidB"/>
    <property type="match status" value="1"/>
</dbReference>
<dbReference type="EMBL" id="ACGV01000123">
    <property type="protein sequence ID" value="EEJ40547.1"/>
    <property type="molecule type" value="Genomic_DNA"/>
</dbReference>
<evidence type="ECO:0000256" key="6">
    <source>
        <dbReference type="HAMAP-Rule" id="MF_00074"/>
    </source>
</evidence>
<gene>
    <name evidence="6" type="primary">rsmG</name>
    <name evidence="7" type="synonym">gidB</name>
    <name evidence="7" type="ORF">HMPREF0549_0951</name>
</gene>
<dbReference type="HAMAP" id="MF_00074">
    <property type="entry name" value="16SrRNA_methyltr_G"/>
    <property type="match status" value="1"/>
</dbReference>
<dbReference type="Proteomes" id="UP000004483">
    <property type="component" value="Unassembled WGS sequence"/>
</dbReference>
<feature type="binding site" evidence="6">
    <location>
        <begin position="142"/>
        <end position="143"/>
    </location>
    <ligand>
        <name>S-adenosyl-L-methionine</name>
        <dbReference type="ChEBI" id="CHEBI:59789"/>
    </ligand>
</feature>
<comment type="caution">
    <text evidence="7">The sequence shown here is derived from an EMBL/GenBank/DDBJ whole genome shotgun (WGS) entry which is preliminary data.</text>
</comment>
<feature type="binding site" evidence="6">
    <location>
        <position position="162"/>
    </location>
    <ligand>
        <name>S-adenosyl-L-methionine</name>
        <dbReference type="ChEBI" id="CHEBI:59789"/>
    </ligand>
</feature>
<dbReference type="PANTHER" id="PTHR31760:SF0">
    <property type="entry name" value="S-ADENOSYL-L-METHIONINE-DEPENDENT METHYLTRANSFERASES SUPERFAMILY PROTEIN"/>
    <property type="match status" value="1"/>
</dbReference>
<dbReference type="eggNOG" id="COG0357">
    <property type="taxonomic scope" value="Bacteria"/>
</dbReference>
<dbReference type="HOGENOM" id="CLU_065341_0_2_9"/>
<dbReference type="InterPro" id="IPR003682">
    <property type="entry name" value="rRNA_ssu_MeTfrase_G"/>
</dbReference>
<evidence type="ECO:0000256" key="2">
    <source>
        <dbReference type="ARBA" id="ARBA00022552"/>
    </source>
</evidence>
<protein>
    <recommendedName>
        <fullName evidence="6">Ribosomal RNA small subunit methyltransferase G</fullName>
        <ecNumber evidence="6">2.1.1.-</ecNumber>
    </recommendedName>
    <alternativeName>
        <fullName evidence="6">16S rRNA 7-methylguanosine methyltransferase</fullName>
        <shortName evidence="6">16S rRNA m7G methyltransferase</shortName>
    </alternativeName>
</protein>
<dbReference type="FunFam" id="3.40.50.150:FF:000041">
    <property type="entry name" value="Ribosomal RNA small subunit methyltransferase G"/>
    <property type="match status" value="1"/>
</dbReference>
<evidence type="ECO:0000256" key="5">
    <source>
        <dbReference type="ARBA" id="ARBA00022691"/>
    </source>
</evidence>
<keyword evidence="5 6" id="KW-0949">S-adenosyl-L-methionine</keyword>
<proteinExistence type="inferred from homology"/>
<keyword evidence="4 6" id="KW-0808">Transferase</keyword>
<evidence type="ECO:0000313" key="8">
    <source>
        <dbReference type="Proteomes" id="UP000004483"/>
    </source>
</evidence>